<accession>A0ABT2YV01</accession>
<organism evidence="1 2">
    <name type="scientific">Marinomonas sargassi</name>
    <dbReference type="NCBI Taxonomy" id="2984494"/>
    <lineage>
        <taxon>Bacteria</taxon>
        <taxon>Pseudomonadati</taxon>
        <taxon>Pseudomonadota</taxon>
        <taxon>Gammaproteobacteria</taxon>
        <taxon>Oceanospirillales</taxon>
        <taxon>Oceanospirillaceae</taxon>
        <taxon>Marinomonas</taxon>
    </lineage>
</organism>
<proteinExistence type="predicted"/>
<comment type="caution">
    <text evidence="1">The sequence shown here is derived from an EMBL/GenBank/DDBJ whole genome shotgun (WGS) entry which is preliminary data.</text>
</comment>
<name>A0ABT2YV01_9GAMM</name>
<dbReference type="EMBL" id="JAOVZB010000006">
    <property type="protein sequence ID" value="MCV2403714.1"/>
    <property type="molecule type" value="Genomic_DNA"/>
</dbReference>
<reference evidence="1 2" key="1">
    <citation type="submission" date="2022-10" db="EMBL/GenBank/DDBJ databases">
        <title>Marinomonas transparenta sp. nov. and Marinomonas sargassi sp. nov., isolated from marine alga (Sargassum natans (L.) Gaillon).</title>
        <authorList>
            <person name="Wang Y."/>
        </authorList>
    </citation>
    <scope>NUCLEOTIDE SEQUENCE [LARGE SCALE GENOMIC DNA]</scope>
    <source>
        <strain evidence="1 2">C2222</strain>
    </source>
</reference>
<dbReference type="RefSeq" id="WP_263531096.1">
    <property type="nucleotide sequence ID" value="NZ_JAOVZB010000006.1"/>
</dbReference>
<keyword evidence="2" id="KW-1185">Reference proteome</keyword>
<protein>
    <submittedName>
        <fullName evidence="1">Uncharacterized protein</fullName>
    </submittedName>
</protein>
<dbReference type="Proteomes" id="UP001209713">
    <property type="component" value="Unassembled WGS sequence"/>
</dbReference>
<gene>
    <name evidence="1" type="ORF">OFY17_12610</name>
</gene>
<evidence type="ECO:0000313" key="1">
    <source>
        <dbReference type="EMBL" id="MCV2403714.1"/>
    </source>
</evidence>
<evidence type="ECO:0000313" key="2">
    <source>
        <dbReference type="Proteomes" id="UP001209713"/>
    </source>
</evidence>
<sequence length="60" mass="6987">MTNNLIPFPKTHRRNVNTGQKVSKDELVSLRKAFDKARQGWPLEIAELPENNKMYYAAKK</sequence>